<dbReference type="InterPro" id="IPR016187">
    <property type="entry name" value="CTDL_fold"/>
</dbReference>
<evidence type="ECO:0000259" key="1">
    <source>
        <dbReference type="PROSITE" id="PS50041"/>
    </source>
</evidence>
<organism evidence="2 3">
    <name type="scientific">Poecilia reticulata</name>
    <name type="common">Guppy</name>
    <name type="synonym">Acanthophacelus reticulatus</name>
    <dbReference type="NCBI Taxonomy" id="8081"/>
    <lineage>
        <taxon>Eukaryota</taxon>
        <taxon>Metazoa</taxon>
        <taxon>Chordata</taxon>
        <taxon>Craniata</taxon>
        <taxon>Vertebrata</taxon>
        <taxon>Euteleostomi</taxon>
        <taxon>Actinopterygii</taxon>
        <taxon>Neopterygii</taxon>
        <taxon>Teleostei</taxon>
        <taxon>Neoteleostei</taxon>
        <taxon>Acanthomorphata</taxon>
        <taxon>Ovalentaria</taxon>
        <taxon>Atherinomorphae</taxon>
        <taxon>Cyprinodontiformes</taxon>
        <taxon>Poeciliidae</taxon>
        <taxon>Poeciliinae</taxon>
        <taxon>Poecilia</taxon>
    </lineage>
</organism>
<dbReference type="Gene3D" id="3.10.100.10">
    <property type="entry name" value="Mannose-Binding Protein A, subunit A"/>
    <property type="match status" value="1"/>
</dbReference>
<proteinExistence type="predicted"/>
<reference evidence="2" key="2">
    <citation type="submission" date="2025-08" db="UniProtKB">
        <authorList>
            <consortium name="Ensembl"/>
        </authorList>
    </citation>
    <scope>IDENTIFICATION</scope>
    <source>
        <strain evidence="2">Guanapo</strain>
    </source>
</reference>
<dbReference type="PROSITE" id="PS50041">
    <property type="entry name" value="C_TYPE_LECTIN_2"/>
    <property type="match status" value="1"/>
</dbReference>
<dbReference type="Ensembl" id="ENSPRET00000004779.1">
    <property type="protein sequence ID" value="ENSPREP00000004715.1"/>
    <property type="gene ID" value="ENSPREG00000003311.1"/>
</dbReference>
<dbReference type="SUPFAM" id="SSF56436">
    <property type="entry name" value="C-type lectin-like"/>
    <property type="match status" value="1"/>
</dbReference>
<dbReference type="AlphaFoldDB" id="A0A3P9N585"/>
<accession>A0A3P9N585</accession>
<dbReference type="Pfam" id="PF00059">
    <property type="entry name" value="Lectin_C"/>
    <property type="match status" value="1"/>
</dbReference>
<feature type="domain" description="C-type lectin" evidence="1">
    <location>
        <begin position="32"/>
        <end position="90"/>
    </location>
</feature>
<dbReference type="InterPro" id="IPR001304">
    <property type="entry name" value="C-type_lectin-like"/>
</dbReference>
<dbReference type="OMA" id="FPFFCYG"/>
<dbReference type="PANTHER" id="PTHR45784">
    <property type="entry name" value="C-TYPE LECTIN DOMAIN FAMILY 20 MEMBER A-RELATED"/>
    <property type="match status" value="1"/>
</dbReference>
<evidence type="ECO:0000313" key="2">
    <source>
        <dbReference type="Ensembl" id="ENSPREP00000004715.1"/>
    </source>
</evidence>
<dbReference type="CDD" id="cd00037">
    <property type="entry name" value="CLECT"/>
    <property type="match status" value="1"/>
</dbReference>
<name>A0A3P9N585_POERE</name>
<dbReference type="GeneTree" id="ENSGT01110000267403"/>
<dbReference type="Proteomes" id="UP000242638">
    <property type="component" value="Unassembled WGS sequence"/>
</dbReference>
<dbReference type="PANTHER" id="PTHR45784:SF3">
    <property type="entry name" value="C-TYPE LECTIN DOMAIN FAMILY 4 MEMBER K-LIKE-RELATED"/>
    <property type="match status" value="1"/>
</dbReference>
<dbReference type="InterPro" id="IPR016186">
    <property type="entry name" value="C-type_lectin-like/link_sf"/>
</dbReference>
<reference evidence="2" key="3">
    <citation type="submission" date="2025-09" db="UniProtKB">
        <authorList>
            <consortium name="Ensembl"/>
        </authorList>
    </citation>
    <scope>IDENTIFICATION</scope>
    <source>
        <strain evidence="2">Guanapo</strain>
    </source>
</reference>
<evidence type="ECO:0000313" key="3">
    <source>
        <dbReference type="Proteomes" id="UP000242638"/>
    </source>
</evidence>
<keyword evidence="3" id="KW-1185">Reference proteome</keyword>
<sequence>MFVSQPEGLVLCSAPGSDCWTTRVMPPGQFAWIGLNKNSLVWVDGTSPAFTYWRSGEPNDDKDKCVVANFDDSGKWEDYPCDFNFPFFCYGGEF</sequence>
<reference evidence="3" key="1">
    <citation type="submission" date="2013-11" db="EMBL/GenBank/DDBJ databases">
        <title>The genomic landscape of the Guanapo guppy.</title>
        <authorList>
            <person name="Kuenstner A."/>
            <person name="Dreyer C."/>
        </authorList>
    </citation>
    <scope>NUCLEOTIDE SEQUENCE</scope>
    <source>
        <strain evidence="3">Guanapo</strain>
    </source>
</reference>
<protein>
    <recommendedName>
        <fullName evidence="1">C-type lectin domain-containing protein</fullName>
    </recommendedName>
</protein>